<sequence>MPHCIYNMNQMIRYNIEFGGAIAARVDSFTKGQAYVYAVNPNRRTIDLSVNNLSGAWRNSIGIIPPGLAGLTFMGYLNLSYNNFVGLIPTGTQLQSFDASSYIGNLKLCRAPLKKCFTDEKNPDKGSQDAEDGGPERESFYLGMGVGFAFGFWGIFGSLLHSKMEAHILSVP</sequence>
<organism evidence="9 10">
    <name type="scientific">Clitoria ternatea</name>
    <name type="common">Butterfly pea</name>
    <dbReference type="NCBI Taxonomy" id="43366"/>
    <lineage>
        <taxon>Eukaryota</taxon>
        <taxon>Viridiplantae</taxon>
        <taxon>Streptophyta</taxon>
        <taxon>Embryophyta</taxon>
        <taxon>Tracheophyta</taxon>
        <taxon>Spermatophyta</taxon>
        <taxon>Magnoliopsida</taxon>
        <taxon>eudicotyledons</taxon>
        <taxon>Gunneridae</taxon>
        <taxon>Pentapetalae</taxon>
        <taxon>rosids</taxon>
        <taxon>fabids</taxon>
        <taxon>Fabales</taxon>
        <taxon>Fabaceae</taxon>
        <taxon>Papilionoideae</taxon>
        <taxon>50 kb inversion clade</taxon>
        <taxon>NPAAA clade</taxon>
        <taxon>indigoferoid/millettioid clade</taxon>
        <taxon>Phaseoleae</taxon>
        <taxon>Clitoria</taxon>
    </lineage>
</organism>
<keyword evidence="10" id="KW-1185">Reference proteome</keyword>
<accession>A0AAN9Q0M0</accession>
<evidence type="ECO:0000256" key="8">
    <source>
        <dbReference type="SAM" id="Phobius"/>
    </source>
</evidence>
<evidence type="ECO:0000256" key="1">
    <source>
        <dbReference type="ARBA" id="ARBA00004479"/>
    </source>
</evidence>
<feature type="transmembrane region" description="Helical" evidence="8">
    <location>
        <begin position="140"/>
        <end position="160"/>
    </location>
</feature>
<dbReference type="Proteomes" id="UP001359559">
    <property type="component" value="Unassembled WGS sequence"/>
</dbReference>
<keyword evidence="6" id="KW-0675">Receptor</keyword>
<evidence type="ECO:0000256" key="2">
    <source>
        <dbReference type="ARBA" id="ARBA00022692"/>
    </source>
</evidence>
<dbReference type="SUPFAM" id="SSF52058">
    <property type="entry name" value="L domain-like"/>
    <property type="match status" value="1"/>
</dbReference>
<evidence type="ECO:0000256" key="4">
    <source>
        <dbReference type="ARBA" id="ARBA00022989"/>
    </source>
</evidence>
<keyword evidence="2 8" id="KW-0812">Transmembrane</keyword>
<dbReference type="PANTHER" id="PTHR48063">
    <property type="entry name" value="LRR RECEPTOR-LIKE KINASE"/>
    <property type="match status" value="1"/>
</dbReference>
<evidence type="ECO:0000313" key="10">
    <source>
        <dbReference type="Proteomes" id="UP001359559"/>
    </source>
</evidence>
<dbReference type="Gene3D" id="3.80.10.10">
    <property type="entry name" value="Ribonuclease Inhibitor"/>
    <property type="match status" value="1"/>
</dbReference>
<dbReference type="AlphaFoldDB" id="A0AAN9Q0M0"/>
<keyword evidence="5 8" id="KW-0472">Membrane</keyword>
<evidence type="ECO:0000256" key="7">
    <source>
        <dbReference type="ARBA" id="ARBA00023180"/>
    </source>
</evidence>
<dbReference type="EMBL" id="JAYKXN010000001">
    <property type="protein sequence ID" value="KAK7316699.1"/>
    <property type="molecule type" value="Genomic_DNA"/>
</dbReference>
<evidence type="ECO:0000256" key="5">
    <source>
        <dbReference type="ARBA" id="ARBA00023136"/>
    </source>
</evidence>
<protein>
    <submittedName>
        <fullName evidence="9">Uncharacterized protein</fullName>
    </submittedName>
</protein>
<evidence type="ECO:0000256" key="3">
    <source>
        <dbReference type="ARBA" id="ARBA00022729"/>
    </source>
</evidence>
<proteinExistence type="predicted"/>
<evidence type="ECO:0000313" key="9">
    <source>
        <dbReference type="EMBL" id="KAK7316699.1"/>
    </source>
</evidence>
<gene>
    <name evidence="9" type="ORF">RJT34_00355</name>
</gene>
<keyword evidence="7" id="KW-0325">Glycoprotein</keyword>
<comment type="subcellular location">
    <subcellularLocation>
        <location evidence="1">Membrane</location>
        <topology evidence="1">Single-pass type I membrane protein</topology>
    </subcellularLocation>
</comment>
<keyword evidence="3" id="KW-0732">Signal</keyword>
<reference evidence="9 10" key="1">
    <citation type="submission" date="2024-01" db="EMBL/GenBank/DDBJ databases">
        <title>The genomes of 5 underutilized Papilionoideae crops provide insights into root nodulation and disease resistance.</title>
        <authorList>
            <person name="Yuan L."/>
        </authorList>
    </citation>
    <scope>NUCLEOTIDE SEQUENCE [LARGE SCALE GENOMIC DNA]</scope>
    <source>
        <strain evidence="9">LY-2023</strain>
        <tissue evidence="9">Leaf</tissue>
    </source>
</reference>
<dbReference type="InterPro" id="IPR032675">
    <property type="entry name" value="LRR_dom_sf"/>
</dbReference>
<keyword evidence="4 8" id="KW-1133">Transmembrane helix</keyword>
<dbReference type="PANTHER" id="PTHR48063:SF52">
    <property type="entry name" value="LRR RECEPTOR-LIKE KINASE FAMILY PROTEIN"/>
    <property type="match status" value="1"/>
</dbReference>
<name>A0AAN9Q0M0_CLITE</name>
<dbReference type="InterPro" id="IPR046956">
    <property type="entry name" value="RLP23-like"/>
</dbReference>
<dbReference type="GO" id="GO:0016020">
    <property type="term" value="C:membrane"/>
    <property type="evidence" value="ECO:0007669"/>
    <property type="project" value="UniProtKB-SubCell"/>
</dbReference>
<evidence type="ECO:0000256" key="6">
    <source>
        <dbReference type="ARBA" id="ARBA00023170"/>
    </source>
</evidence>
<comment type="caution">
    <text evidence="9">The sequence shown here is derived from an EMBL/GenBank/DDBJ whole genome shotgun (WGS) entry which is preliminary data.</text>
</comment>